<feature type="signal peptide" evidence="1">
    <location>
        <begin position="1"/>
        <end position="27"/>
    </location>
</feature>
<gene>
    <name evidence="2" type="ORF">SAMN05421852_105162</name>
</gene>
<evidence type="ECO:0008006" key="4">
    <source>
        <dbReference type="Google" id="ProtNLM"/>
    </source>
</evidence>
<dbReference type="EMBL" id="FORR01000005">
    <property type="protein sequence ID" value="SFJ18706.1"/>
    <property type="molecule type" value="Genomic_DNA"/>
</dbReference>
<feature type="chain" id="PRO_5011504443" description="Secreted protein" evidence="1">
    <location>
        <begin position="28"/>
        <end position="128"/>
    </location>
</feature>
<name>A0A1I3PCD8_9BACL</name>
<accession>A0A1I3PCD8</accession>
<dbReference type="AlphaFoldDB" id="A0A1I3PCD8"/>
<reference evidence="2 3" key="1">
    <citation type="submission" date="2016-10" db="EMBL/GenBank/DDBJ databases">
        <authorList>
            <person name="de Groot N.N."/>
        </authorList>
    </citation>
    <scope>NUCLEOTIDE SEQUENCE [LARGE SCALE GENOMIC DNA]</scope>
    <source>
        <strain evidence="2 3">DSM 44778</strain>
    </source>
</reference>
<keyword evidence="3" id="KW-1185">Reference proteome</keyword>
<proteinExistence type="predicted"/>
<keyword evidence="1" id="KW-0732">Signal</keyword>
<evidence type="ECO:0000313" key="2">
    <source>
        <dbReference type="EMBL" id="SFJ18706.1"/>
    </source>
</evidence>
<evidence type="ECO:0000313" key="3">
    <source>
        <dbReference type="Proteomes" id="UP000199545"/>
    </source>
</evidence>
<dbReference type="Proteomes" id="UP000199545">
    <property type="component" value="Unassembled WGS sequence"/>
</dbReference>
<protein>
    <recommendedName>
        <fullName evidence="4">Secreted protein</fullName>
    </recommendedName>
</protein>
<sequence>MRRWSQILCSAFAAFALVLTYTVGVYAASSSCTLDGYGTVSTAAITITSSTQKLNFTATNNRDADVIMWVRNDTTGGYLYGPVTLWNEGSTHGPRPTPYTNLKSGQYRLYLQCASSLPCHATGRLYTQ</sequence>
<organism evidence="2 3">
    <name type="scientific">Thermoflavimicrobium dichotomicum</name>
    <dbReference type="NCBI Taxonomy" id="46223"/>
    <lineage>
        <taxon>Bacteria</taxon>
        <taxon>Bacillati</taxon>
        <taxon>Bacillota</taxon>
        <taxon>Bacilli</taxon>
        <taxon>Bacillales</taxon>
        <taxon>Thermoactinomycetaceae</taxon>
        <taxon>Thermoflavimicrobium</taxon>
    </lineage>
</organism>
<dbReference type="PROSITE" id="PS51257">
    <property type="entry name" value="PROKAR_LIPOPROTEIN"/>
    <property type="match status" value="1"/>
</dbReference>
<evidence type="ECO:0000256" key="1">
    <source>
        <dbReference type="SAM" id="SignalP"/>
    </source>
</evidence>